<evidence type="ECO:0000313" key="1">
    <source>
        <dbReference type="EMBL" id="KAH7841612.1"/>
    </source>
</evidence>
<protein>
    <submittedName>
        <fullName evidence="1">Uncharacterized protein</fullName>
    </submittedName>
</protein>
<dbReference type="EMBL" id="CM037160">
    <property type="protein sequence ID" value="KAH7841612.1"/>
    <property type="molecule type" value="Genomic_DNA"/>
</dbReference>
<keyword evidence="2" id="KW-1185">Reference proteome</keyword>
<name>A0ACB7XLS9_9ERIC</name>
<sequence>MLAQFPSGRCEPIEDNLREEGTTTVTATTDEVWWTLTFDGATANGHGGAGIVLRSNKGKVQYVAYKLDFECPNNEAEYEALILGVMAAERWGTKRLDIVGDSKLIVKQATGCYTLKELALAPYRTVVQRLLDKFEEVNMIHRPWTENRFPDALATLGAKVVVSEKRFLISITKRIGPTVLDGDYNEDLDQDWCTLIERQLHTKEGSLPLLVLSQYCFACGDLYYRGTQGWLSRCLGPTEAAKRLKKVHDRTCGEGEIAFYRRVQCQGYYWPEMAADTAKLQKSCHRCSLTEVELECNFIDAPEDWRQMYVDYLKESVLPMNRRDAERREHTFTSMVFTYRARRFFLDQDQLYRRTLEGIPLKCLGS</sequence>
<gene>
    <name evidence="1" type="ORF">Vadar_032086</name>
</gene>
<dbReference type="Proteomes" id="UP000828048">
    <property type="component" value="Chromosome 10"/>
</dbReference>
<comment type="caution">
    <text evidence="1">The sequence shown here is derived from an EMBL/GenBank/DDBJ whole genome shotgun (WGS) entry which is preliminary data.</text>
</comment>
<proteinExistence type="predicted"/>
<organism evidence="1 2">
    <name type="scientific">Vaccinium darrowii</name>
    <dbReference type="NCBI Taxonomy" id="229202"/>
    <lineage>
        <taxon>Eukaryota</taxon>
        <taxon>Viridiplantae</taxon>
        <taxon>Streptophyta</taxon>
        <taxon>Embryophyta</taxon>
        <taxon>Tracheophyta</taxon>
        <taxon>Spermatophyta</taxon>
        <taxon>Magnoliopsida</taxon>
        <taxon>eudicotyledons</taxon>
        <taxon>Gunneridae</taxon>
        <taxon>Pentapetalae</taxon>
        <taxon>asterids</taxon>
        <taxon>Ericales</taxon>
        <taxon>Ericaceae</taxon>
        <taxon>Vaccinioideae</taxon>
        <taxon>Vaccinieae</taxon>
        <taxon>Vaccinium</taxon>
    </lineage>
</organism>
<reference evidence="1 2" key="1">
    <citation type="journal article" date="2021" name="Hortic Res">
        <title>High-quality reference genome and annotation aids understanding of berry development for evergreen blueberry (Vaccinium darrowii).</title>
        <authorList>
            <person name="Yu J."/>
            <person name="Hulse-Kemp A.M."/>
            <person name="Babiker E."/>
            <person name="Staton M."/>
        </authorList>
    </citation>
    <scope>NUCLEOTIDE SEQUENCE [LARGE SCALE GENOMIC DNA]</scope>
    <source>
        <strain evidence="2">cv. NJ 8807/NJ 8810</strain>
        <tissue evidence="1">Young leaf</tissue>
    </source>
</reference>
<accession>A0ACB7XLS9</accession>
<evidence type="ECO:0000313" key="2">
    <source>
        <dbReference type="Proteomes" id="UP000828048"/>
    </source>
</evidence>